<dbReference type="AlphaFoldDB" id="A0AAV0B5Q1"/>
<gene>
    <name evidence="4" type="ORF">PPACK8108_LOCUS11802</name>
</gene>
<name>A0AAV0B5Q1_PHAPC</name>
<dbReference type="InterPro" id="IPR041698">
    <property type="entry name" value="Methyltransf_25"/>
</dbReference>
<dbReference type="Gene3D" id="3.40.50.150">
    <property type="entry name" value="Vaccinia Virus protein VP39"/>
    <property type="match status" value="1"/>
</dbReference>
<evidence type="ECO:0000313" key="4">
    <source>
        <dbReference type="EMBL" id="CAH7676641.1"/>
    </source>
</evidence>
<dbReference type="SUPFAM" id="SSF53335">
    <property type="entry name" value="S-adenosyl-L-methionine-dependent methyltransferases"/>
    <property type="match status" value="1"/>
</dbReference>
<dbReference type="PANTHER" id="PTHR43591:SF24">
    <property type="entry name" value="2-METHOXY-6-POLYPRENYL-1,4-BENZOQUINOL METHYLASE, MITOCHONDRIAL"/>
    <property type="match status" value="1"/>
</dbReference>
<keyword evidence="5" id="KW-1185">Reference proteome</keyword>
<feature type="region of interest" description="Disordered" evidence="2">
    <location>
        <begin position="564"/>
        <end position="591"/>
    </location>
</feature>
<accession>A0AAV0B5Q1</accession>
<comment type="caution">
    <text evidence="4">The sequence shown here is derived from an EMBL/GenBank/DDBJ whole genome shotgun (WGS) entry which is preliminary data.</text>
</comment>
<dbReference type="EMBL" id="CALTRL010002767">
    <property type="protein sequence ID" value="CAH7676641.1"/>
    <property type="molecule type" value="Genomic_DNA"/>
</dbReference>
<dbReference type="Proteomes" id="UP001153365">
    <property type="component" value="Unassembled WGS sequence"/>
</dbReference>
<evidence type="ECO:0000256" key="1">
    <source>
        <dbReference type="SAM" id="Coils"/>
    </source>
</evidence>
<sequence>MASCTEKRGISQVKDLSVIDKSASWADGRMERVRSALTKDGATMPQLSESQAIQRSRRVKRSVIQLQRLHTSRPNAPPPLSISSFKISPTFTSHVNCSPVTPVLDGISSKAEQLIVPHQVYKDDLISVGPGRSYSNSLSLKPSNVLDDLPPTSLSSPFTVRGESEFRNAMDRFDLADCFKNSNPQPPLEERSSFTCTDPTSVKISTSSPKTNSWGSNVVAKPAVPLVTAAMLKSCIKSSSIPSSNNRSSNSVPATMHLCQSTASKSFTAVSSSPTSYNNPFYSSTSTLSTSPIIAHPSTFRRPLQTGFKRRRPRKWWIENNGIKLDHKKSLTAEAPSQGFIKPLIKHQQAKGADNAQLNWSRNRITNNTCHSEDLKDWFLDLSVENHILMMYASSIMRSCVPFSLYDPSHDPSSQSNFKSSLPSKSNNSAKLKKSKVLDVGCGPSATWCVGVLRSNVGIEVIGLDICPVLLDCSQLESVVSENLSFVQDDFLSGNLPFEDSSFDYVHASFISSGIPETHWPFVIEEMTRVLKPGCPLELLDCNLFIPEISKTTKLQDIQGDFIDTQPRDSIRNPHQDNEKNQTKTSEGSTSVPQAIQELLDRHFVSPFPLSLIPAQLSMFSTGMQRPLFNKFIKLPEGNTTSESTMHGTLKKGENLVDDYEAVKAESMARVLIQSRIDSLYANKELVWEESPTAQAEVSSNQKPITGSEIKFDSTVLKSERSSGGEVNVGTVEEGNHLASRRSKVLNSELQSHRKRFDRVWSSWKDSMDSNTVGISKLLESRFGWTCTMDQKHHEVLDRQYRYYRSELELCEDQLSFKRQSSAATLPDFLHGQTRNLNEENATKNQQREYKEQNISNEALLSKKSELKKLMQSIQSDLMNVKKRLGLINELHHEPRSFKTKNDHMAVKKAQYYTNELEISASKKATSEVAEDYGKINVE</sequence>
<reference evidence="4" key="1">
    <citation type="submission" date="2022-06" db="EMBL/GenBank/DDBJ databases">
        <authorList>
            <consortium name="SYNGENTA / RWTH Aachen University"/>
        </authorList>
    </citation>
    <scope>NUCLEOTIDE SEQUENCE</scope>
</reference>
<protein>
    <submittedName>
        <fullName evidence="4">Expressed protein</fullName>
    </submittedName>
</protein>
<dbReference type="InterPro" id="IPR029063">
    <property type="entry name" value="SAM-dependent_MTases_sf"/>
</dbReference>
<feature type="compositionally biased region" description="Polar residues" evidence="2">
    <location>
        <begin position="193"/>
        <end position="211"/>
    </location>
</feature>
<organism evidence="4 5">
    <name type="scientific">Phakopsora pachyrhizi</name>
    <name type="common">Asian soybean rust disease fungus</name>
    <dbReference type="NCBI Taxonomy" id="170000"/>
    <lineage>
        <taxon>Eukaryota</taxon>
        <taxon>Fungi</taxon>
        <taxon>Dikarya</taxon>
        <taxon>Basidiomycota</taxon>
        <taxon>Pucciniomycotina</taxon>
        <taxon>Pucciniomycetes</taxon>
        <taxon>Pucciniales</taxon>
        <taxon>Phakopsoraceae</taxon>
        <taxon>Phakopsora</taxon>
    </lineage>
</organism>
<feature type="domain" description="Methyltransferase" evidence="3">
    <location>
        <begin position="437"/>
        <end position="534"/>
    </location>
</feature>
<feature type="compositionally biased region" description="Basic and acidic residues" evidence="2">
    <location>
        <begin position="566"/>
        <end position="582"/>
    </location>
</feature>
<evidence type="ECO:0000259" key="3">
    <source>
        <dbReference type="Pfam" id="PF13649"/>
    </source>
</evidence>
<evidence type="ECO:0000313" key="5">
    <source>
        <dbReference type="Proteomes" id="UP001153365"/>
    </source>
</evidence>
<dbReference type="CDD" id="cd02440">
    <property type="entry name" value="AdoMet_MTases"/>
    <property type="match status" value="1"/>
</dbReference>
<feature type="coiled-coil region" evidence="1">
    <location>
        <begin position="857"/>
        <end position="884"/>
    </location>
</feature>
<dbReference type="PANTHER" id="PTHR43591">
    <property type="entry name" value="METHYLTRANSFERASE"/>
    <property type="match status" value="1"/>
</dbReference>
<feature type="region of interest" description="Disordered" evidence="2">
    <location>
        <begin position="182"/>
        <end position="211"/>
    </location>
</feature>
<dbReference type="GO" id="GO:0008168">
    <property type="term" value="F:methyltransferase activity"/>
    <property type="evidence" value="ECO:0007669"/>
    <property type="project" value="TreeGrafter"/>
</dbReference>
<evidence type="ECO:0000256" key="2">
    <source>
        <dbReference type="SAM" id="MobiDB-lite"/>
    </source>
</evidence>
<proteinExistence type="predicted"/>
<keyword evidence="1" id="KW-0175">Coiled coil</keyword>
<dbReference type="Pfam" id="PF13649">
    <property type="entry name" value="Methyltransf_25"/>
    <property type="match status" value="1"/>
</dbReference>